<dbReference type="GO" id="GO:0015074">
    <property type="term" value="P:DNA integration"/>
    <property type="evidence" value="ECO:0007669"/>
    <property type="project" value="UniProtKB-KW"/>
</dbReference>
<dbReference type="InterPro" id="IPR044068">
    <property type="entry name" value="CB"/>
</dbReference>
<dbReference type="InterPro" id="IPR010998">
    <property type="entry name" value="Integrase_recombinase_N"/>
</dbReference>
<protein>
    <submittedName>
        <fullName evidence="8">Recombinase</fullName>
    </submittedName>
</protein>
<dbReference type="SUPFAM" id="SSF56349">
    <property type="entry name" value="DNA breaking-rejoining enzymes"/>
    <property type="match status" value="1"/>
</dbReference>
<dbReference type="EMBL" id="SJPE01000020">
    <property type="protein sequence ID" value="TBX65190.1"/>
    <property type="molecule type" value="Genomic_DNA"/>
</dbReference>
<keyword evidence="2" id="KW-0229">DNA integration</keyword>
<dbReference type="GO" id="GO:0006310">
    <property type="term" value="P:DNA recombination"/>
    <property type="evidence" value="ECO:0007669"/>
    <property type="project" value="UniProtKB-KW"/>
</dbReference>
<dbReference type="GO" id="GO:0003677">
    <property type="term" value="F:DNA binding"/>
    <property type="evidence" value="ECO:0007669"/>
    <property type="project" value="UniProtKB-UniRule"/>
</dbReference>
<evidence type="ECO:0000259" key="7">
    <source>
        <dbReference type="PROSITE" id="PS51900"/>
    </source>
</evidence>
<dbReference type="InterPro" id="IPR013762">
    <property type="entry name" value="Integrase-like_cat_sf"/>
</dbReference>
<dbReference type="InterPro" id="IPR004107">
    <property type="entry name" value="Integrase_SAM-like_N"/>
</dbReference>
<evidence type="ECO:0000256" key="5">
    <source>
        <dbReference type="PROSITE-ProRule" id="PRU01248"/>
    </source>
</evidence>
<dbReference type="InterPro" id="IPR011010">
    <property type="entry name" value="DNA_brk_join_enz"/>
</dbReference>
<keyword evidence="9" id="KW-1185">Reference proteome</keyword>
<keyword evidence="4" id="KW-0233">DNA recombination</keyword>
<dbReference type="PANTHER" id="PTHR30349">
    <property type="entry name" value="PHAGE INTEGRASE-RELATED"/>
    <property type="match status" value="1"/>
</dbReference>
<comment type="caution">
    <text evidence="8">The sequence shown here is derived from an EMBL/GenBank/DDBJ whole genome shotgun (WGS) entry which is preliminary data.</text>
</comment>
<gene>
    <name evidence="8" type="ORF">EZL74_12420</name>
</gene>
<evidence type="ECO:0000256" key="4">
    <source>
        <dbReference type="ARBA" id="ARBA00023172"/>
    </source>
</evidence>
<dbReference type="Pfam" id="PF13495">
    <property type="entry name" value="Phage_int_SAM_4"/>
    <property type="match status" value="1"/>
</dbReference>
<dbReference type="Pfam" id="PF00589">
    <property type="entry name" value="Phage_integrase"/>
    <property type="match status" value="1"/>
</dbReference>
<evidence type="ECO:0000256" key="3">
    <source>
        <dbReference type="ARBA" id="ARBA00023125"/>
    </source>
</evidence>
<dbReference type="PANTHER" id="PTHR30349:SF64">
    <property type="entry name" value="PROPHAGE INTEGRASE INTD-RELATED"/>
    <property type="match status" value="1"/>
</dbReference>
<organism evidence="8 9">
    <name type="scientific">Flavobacterium silvisoli</name>
    <dbReference type="NCBI Taxonomy" id="2529433"/>
    <lineage>
        <taxon>Bacteria</taxon>
        <taxon>Pseudomonadati</taxon>
        <taxon>Bacteroidota</taxon>
        <taxon>Flavobacteriia</taxon>
        <taxon>Flavobacteriales</taxon>
        <taxon>Flavobacteriaceae</taxon>
        <taxon>Flavobacterium</taxon>
    </lineage>
</organism>
<evidence type="ECO:0000313" key="8">
    <source>
        <dbReference type="EMBL" id="TBX65190.1"/>
    </source>
</evidence>
<dbReference type="Gene3D" id="1.10.443.10">
    <property type="entry name" value="Intergrase catalytic core"/>
    <property type="match status" value="1"/>
</dbReference>
<proteinExistence type="inferred from homology"/>
<dbReference type="RefSeq" id="WP_131476986.1">
    <property type="nucleotide sequence ID" value="NZ_SJPE01000020.1"/>
</dbReference>
<evidence type="ECO:0000256" key="2">
    <source>
        <dbReference type="ARBA" id="ARBA00022908"/>
    </source>
</evidence>
<evidence type="ECO:0000256" key="1">
    <source>
        <dbReference type="ARBA" id="ARBA00008857"/>
    </source>
</evidence>
<dbReference type="PROSITE" id="PS51900">
    <property type="entry name" value="CB"/>
    <property type="match status" value="1"/>
</dbReference>
<dbReference type="InterPro" id="IPR050090">
    <property type="entry name" value="Tyrosine_recombinase_XerCD"/>
</dbReference>
<dbReference type="PROSITE" id="PS51898">
    <property type="entry name" value="TYR_RECOMBINASE"/>
    <property type="match status" value="1"/>
</dbReference>
<evidence type="ECO:0000259" key="6">
    <source>
        <dbReference type="PROSITE" id="PS51898"/>
    </source>
</evidence>
<feature type="domain" description="Tyr recombinase" evidence="6">
    <location>
        <begin position="392"/>
        <end position="565"/>
    </location>
</feature>
<dbReference type="Gene3D" id="1.10.150.130">
    <property type="match status" value="1"/>
</dbReference>
<feature type="domain" description="Core-binding (CB)" evidence="7">
    <location>
        <begin position="297"/>
        <end position="375"/>
    </location>
</feature>
<reference evidence="8 9" key="1">
    <citation type="submission" date="2019-02" db="EMBL/GenBank/DDBJ databases">
        <title>Flavobacterium sp. RD-2-33 isolated from forest soil.</title>
        <authorList>
            <person name="Chaudhary D.K."/>
        </authorList>
    </citation>
    <scope>NUCLEOTIDE SEQUENCE [LARGE SCALE GENOMIC DNA]</scope>
    <source>
        <strain evidence="8 9">RD-2-33</strain>
    </source>
</reference>
<dbReference type="InterPro" id="IPR002104">
    <property type="entry name" value="Integrase_catalytic"/>
</dbReference>
<comment type="similarity">
    <text evidence="1">Belongs to the 'phage' integrase family.</text>
</comment>
<sequence>MSVSIKKIWHREGFRIGVFFDYDFKKAALLKSIGAKYSKTNTCWYLDYDIESYRRFKSVFSDYIIDNTSDLNSIASVTDSSRDHSPIAASESQLGLPAVNNPEHKVPGKAFEKNLRLKVLENIGKYWVFKMRYDQETSRALLKIKGVYWNDNYRCYMALRNPTVKTAVEEVLQIFPFFGEDYTSKDTSFRGANLRIAPHPEAVSWMEVYVPRLAAVHEKIKRFAMARYSKEKNCYLLPAAPLVYDSIQLQMEALEVGILNELPKGYLQKQHLPNKKQLDLVNTKQLLLNQVSALGRQYVLDMVDSLLALNYSSSTMRGYTQSFIQFLRHFEYRNPEEITPKEIIRFLGSLMERGLSASSGHSMVNGLHFYYQQVLGKNEYEFKLPRPKKEKKLPVVLTMEECLRIFRVVDNPKHKLLLLIGYGAGLRLSEIVNLQWNDIHFDEYKIHIKNAKGKKDRMVMLPYSIVQSLLIYRELYNGKHYVFEGQFAGEPYSSRSVQEVMREALKKSGLNKKATVHTLRHSFATHLLENGTDIRYIQQFLGHSDIRTTTIYTHLTSNSVNKIKSPLDILIDENNKKKLD</sequence>
<keyword evidence="3 5" id="KW-0238">DNA-binding</keyword>
<dbReference type="AlphaFoldDB" id="A0A4Q9YTG6"/>
<name>A0A4Q9YTG6_9FLAO</name>
<evidence type="ECO:0000313" key="9">
    <source>
        <dbReference type="Proteomes" id="UP000293300"/>
    </source>
</evidence>
<dbReference type="Proteomes" id="UP000293300">
    <property type="component" value="Unassembled WGS sequence"/>
</dbReference>
<accession>A0A4Q9YTG6</accession>
<dbReference type="OrthoDB" id="9801717at2"/>